<dbReference type="STRING" id="623281.SAMN05421747_116105"/>
<name>A0A1I1KPV4_9SPHI</name>
<evidence type="ECO:0008006" key="3">
    <source>
        <dbReference type="Google" id="ProtNLM"/>
    </source>
</evidence>
<organism evidence="1 2">
    <name type="scientific">Parapedobacter composti</name>
    <dbReference type="NCBI Taxonomy" id="623281"/>
    <lineage>
        <taxon>Bacteria</taxon>
        <taxon>Pseudomonadati</taxon>
        <taxon>Bacteroidota</taxon>
        <taxon>Sphingobacteriia</taxon>
        <taxon>Sphingobacteriales</taxon>
        <taxon>Sphingobacteriaceae</taxon>
        <taxon>Parapedobacter</taxon>
    </lineage>
</organism>
<keyword evidence="2" id="KW-1185">Reference proteome</keyword>
<dbReference type="RefSeq" id="WP_090974523.1">
    <property type="nucleotide sequence ID" value="NZ_FOLL01000016.1"/>
</dbReference>
<dbReference type="Gene3D" id="2.120.10.30">
    <property type="entry name" value="TolB, C-terminal domain"/>
    <property type="match status" value="1"/>
</dbReference>
<reference evidence="1 2" key="1">
    <citation type="submission" date="2016-10" db="EMBL/GenBank/DDBJ databases">
        <authorList>
            <person name="de Groot N.N."/>
        </authorList>
    </citation>
    <scope>NUCLEOTIDE SEQUENCE [LARGE SCALE GENOMIC DNA]</scope>
    <source>
        <strain evidence="1 2">DSM 22900</strain>
    </source>
</reference>
<gene>
    <name evidence="1" type="ORF">SAMN05421747_116105</name>
</gene>
<dbReference type="EMBL" id="FOLL01000016">
    <property type="protein sequence ID" value="SFC62312.1"/>
    <property type="molecule type" value="Genomic_DNA"/>
</dbReference>
<dbReference type="Proteomes" id="UP000199577">
    <property type="component" value="Unassembled WGS sequence"/>
</dbReference>
<protein>
    <recommendedName>
        <fullName evidence="3">NHL repeat-containing protein</fullName>
    </recommendedName>
</protein>
<dbReference type="SUPFAM" id="SSF63829">
    <property type="entry name" value="Calcium-dependent phosphotriesterase"/>
    <property type="match status" value="1"/>
</dbReference>
<evidence type="ECO:0000313" key="2">
    <source>
        <dbReference type="Proteomes" id="UP000199577"/>
    </source>
</evidence>
<accession>A0A1I1KPV4</accession>
<evidence type="ECO:0000313" key="1">
    <source>
        <dbReference type="EMBL" id="SFC62312.1"/>
    </source>
</evidence>
<dbReference type="OrthoDB" id="9799230at2"/>
<dbReference type="InterPro" id="IPR011042">
    <property type="entry name" value="6-blade_b-propeller_TolB-like"/>
</dbReference>
<proteinExistence type="predicted"/>
<dbReference type="AlphaFoldDB" id="A0A1I1KPV4"/>
<sequence length="298" mass="32716">MNTSIIRLIIPAMVFMLCATGCKKDPANNGERCQIPRLSVINAVAFENPCAIAVSNDGKIAITTYNGFENGYGSAGTTRVWRSYEAWSKGDVPPILPSFQNIAAEAAVFDNAGNLYIAETEQVAGIAVYLNQNENFLYSHTIHGNFNNPRGMVFDKGTLWIADDGNKRVVSVRNPQSPNYQVSDAFSTNGSVKAVTADNAHFYYVQYDENRVVKRNKSDGGETYIQVASPVDISLHDGNLYVTSPSTHHLTVISSERFSNECMGTFENFDASYASAYYQGVGLLLVSHDEDEIKTLAF</sequence>